<dbReference type="Gene3D" id="6.10.10.120">
    <property type="entry name" value="Antitoxin ParD1-like"/>
    <property type="match status" value="1"/>
</dbReference>
<evidence type="ECO:0000313" key="2">
    <source>
        <dbReference type="EMBL" id="EDY21377.1"/>
    </source>
</evidence>
<keyword evidence="3" id="KW-1185">Reference proteome</keyword>
<name>B4CVD5_9BACT</name>
<dbReference type="SUPFAM" id="SSF47598">
    <property type="entry name" value="Ribbon-helix-helix"/>
    <property type="match status" value="1"/>
</dbReference>
<dbReference type="Pfam" id="PF03693">
    <property type="entry name" value="ParD_antitoxin"/>
    <property type="match status" value="1"/>
</dbReference>
<dbReference type="STRING" id="497964.CfE428DRAFT_0622"/>
<gene>
    <name evidence="2" type="ORF">CfE428DRAFT_0622</name>
</gene>
<evidence type="ECO:0000256" key="1">
    <source>
        <dbReference type="ARBA" id="ARBA00022649"/>
    </source>
</evidence>
<dbReference type="InParanoid" id="B4CVD5"/>
<accession>B4CVD5</accession>
<proteinExistence type="predicted"/>
<organism evidence="2 3">
    <name type="scientific">Chthoniobacter flavus Ellin428</name>
    <dbReference type="NCBI Taxonomy" id="497964"/>
    <lineage>
        <taxon>Bacteria</taxon>
        <taxon>Pseudomonadati</taxon>
        <taxon>Verrucomicrobiota</taxon>
        <taxon>Spartobacteria</taxon>
        <taxon>Chthoniobacterales</taxon>
        <taxon>Chthoniobacteraceae</taxon>
        <taxon>Chthoniobacter</taxon>
    </lineage>
</organism>
<dbReference type="InterPro" id="IPR010985">
    <property type="entry name" value="Ribbon_hlx_hlx"/>
</dbReference>
<sequence length="88" mass="9925">MPTVPISLSEENQHFVEEAVKSGRFTSESQVVAEALEELRLREAIRNARVNDLRAKVQVGVDQAERGEFVEFTAEDIKAEGRRKLGKQ</sequence>
<keyword evidence="1" id="KW-1277">Toxin-antitoxin system</keyword>
<dbReference type="RefSeq" id="WP_006977949.1">
    <property type="nucleotide sequence ID" value="NZ_ABVL01000002.1"/>
</dbReference>
<comment type="caution">
    <text evidence="2">The sequence shown here is derived from an EMBL/GenBank/DDBJ whole genome shotgun (WGS) entry which is preliminary data.</text>
</comment>
<dbReference type="InterPro" id="IPR022789">
    <property type="entry name" value="ParD"/>
</dbReference>
<dbReference type="EMBL" id="ABVL01000002">
    <property type="protein sequence ID" value="EDY21377.1"/>
    <property type="molecule type" value="Genomic_DNA"/>
</dbReference>
<dbReference type="AlphaFoldDB" id="B4CVD5"/>
<protein>
    <submittedName>
        <fullName evidence="2">Putative transcriptional regulator, CopG/Arc/MetJ family</fullName>
    </submittedName>
</protein>
<evidence type="ECO:0000313" key="3">
    <source>
        <dbReference type="Proteomes" id="UP000005824"/>
    </source>
</evidence>
<dbReference type="GO" id="GO:0006355">
    <property type="term" value="P:regulation of DNA-templated transcription"/>
    <property type="evidence" value="ECO:0007669"/>
    <property type="project" value="InterPro"/>
</dbReference>
<dbReference type="Proteomes" id="UP000005824">
    <property type="component" value="Unassembled WGS sequence"/>
</dbReference>
<reference evidence="2 3" key="1">
    <citation type="journal article" date="2011" name="J. Bacteriol.">
        <title>Genome sequence of Chthoniobacter flavus Ellin428, an aerobic heterotrophic soil bacterium.</title>
        <authorList>
            <person name="Kant R."/>
            <person name="van Passel M.W."/>
            <person name="Palva A."/>
            <person name="Lucas S."/>
            <person name="Lapidus A."/>
            <person name="Glavina Del Rio T."/>
            <person name="Dalin E."/>
            <person name="Tice H."/>
            <person name="Bruce D."/>
            <person name="Goodwin L."/>
            <person name="Pitluck S."/>
            <person name="Larimer F.W."/>
            <person name="Land M.L."/>
            <person name="Hauser L."/>
            <person name="Sangwan P."/>
            <person name="de Vos W.M."/>
            <person name="Janssen P.H."/>
            <person name="Smidt H."/>
        </authorList>
    </citation>
    <scope>NUCLEOTIDE SEQUENCE [LARGE SCALE GENOMIC DNA]</scope>
    <source>
        <strain evidence="2 3">Ellin428</strain>
    </source>
</reference>
<dbReference type="InterPro" id="IPR038296">
    <property type="entry name" value="ParD_sf"/>
</dbReference>